<accession>A0ABV8RUS9</accession>
<dbReference type="Proteomes" id="UP001595756">
    <property type="component" value="Unassembled WGS sequence"/>
</dbReference>
<keyword evidence="3" id="KW-1185">Reference proteome</keyword>
<dbReference type="RefSeq" id="WP_376811474.1">
    <property type="nucleotide sequence ID" value="NZ_JBHSDY010000002.1"/>
</dbReference>
<evidence type="ECO:0000256" key="1">
    <source>
        <dbReference type="SAM" id="SignalP"/>
    </source>
</evidence>
<dbReference type="EMBL" id="JBHSDY010000002">
    <property type="protein sequence ID" value="MFC4296903.1"/>
    <property type="molecule type" value="Genomic_DNA"/>
</dbReference>
<feature type="chain" id="PRO_5046006093" description="SH3 domain-containing protein" evidence="1">
    <location>
        <begin position="24"/>
        <end position="152"/>
    </location>
</feature>
<feature type="signal peptide" evidence="1">
    <location>
        <begin position="1"/>
        <end position="23"/>
    </location>
</feature>
<name>A0ABV8RUS9_9BURK</name>
<evidence type="ECO:0008006" key="4">
    <source>
        <dbReference type="Google" id="ProtNLM"/>
    </source>
</evidence>
<reference evidence="3" key="1">
    <citation type="journal article" date="2019" name="Int. J. Syst. Evol. Microbiol.">
        <title>The Global Catalogue of Microorganisms (GCM) 10K type strain sequencing project: providing services to taxonomists for standard genome sequencing and annotation.</title>
        <authorList>
            <consortium name="The Broad Institute Genomics Platform"/>
            <consortium name="The Broad Institute Genome Sequencing Center for Infectious Disease"/>
            <person name="Wu L."/>
            <person name="Ma J."/>
        </authorList>
    </citation>
    <scope>NUCLEOTIDE SEQUENCE [LARGE SCALE GENOMIC DNA]</scope>
    <source>
        <strain evidence="3">CGMCC 1.19029</strain>
    </source>
</reference>
<proteinExistence type="predicted"/>
<organism evidence="2 3">
    <name type="scientific">Castellaniella hirudinis</name>
    <dbReference type="NCBI Taxonomy" id="1144617"/>
    <lineage>
        <taxon>Bacteria</taxon>
        <taxon>Pseudomonadati</taxon>
        <taxon>Pseudomonadota</taxon>
        <taxon>Betaproteobacteria</taxon>
        <taxon>Burkholderiales</taxon>
        <taxon>Alcaligenaceae</taxon>
        <taxon>Castellaniella</taxon>
    </lineage>
</organism>
<evidence type="ECO:0000313" key="2">
    <source>
        <dbReference type="EMBL" id="MFC4296903.1"/>
    </source>
</evidence>
<evidence type="ECO:0000313" key="3">
    <source>
        <dbReference type="Proteomes" id="UP001595756"/>
    </source>
</evidence>
<comment type="caution">
    <text evidence="2">The sequence shown here is derived from an EMBL/GenBank/DDBJ whole genome shotgun (WGS) entry which is preliminary data.</text>
</comment>
<keyword evidence="1" id="KW-0732">Signal</keyword>
<protein>
    <recommendedName>
        <fullName evidence="4">SH3 domain-containing protein</fullName>
    </recommendedName>
</protein>
<sequence length="152" mass="16264">MKPHVKTLAGLALFSCLSATALAADTAGCTLENGKTLSLTDLGTAPAYRYGTKDKAELSLAAGQKDIQVYKGLVMFSGGVASYIRFANGQYSYVAYDGMGKGWAFTGLIVYKKDKVIMSKSCKNDKNALDFDVSTVQAPEDPEMDTFEFAPS</sequence>
<gene>
    <name evidence="2" type="ORF">ACFO0J_02455</name>
</gene>